<evidence type="ECO:0000256" key="1">
    <source>
        <dbReference type="SAM" id="MobiDB-lite"/>
    </source>
</evidence>
<keyword evidence="3" id="KW-1185">Reference proteome</keyword>
<feature type="region of interest" description="Disordered" evidence="1">
    <location>
        <begin position="1"/>
        <end position="40"/>
    </location>
</feature>
<accession>A0A9W4E3L3</accession>
<gene>
    <name evidence="2" type="ORF">SBRY_10776</name>
</gene>
<name>A0A9W4E3L3_9ACTN</name>
<dbReference type="Proteomes" id="UP001153328">
    <property type="component" value="Unassembled WGS sequence"/>
</dbReference>
<comment type="caution">
    <text evidence="2">The sequence shown here is derived from an EMBL/GenBank/DDBJ whole genome shotgun (WGS) entry which is preliminary data.</text>
</comment>
<dbReference type="AlphaFoldDB" id="A0A9W4E3L3"/>
<protein>
    <submittedName>
        <fullName evidence="2">Uncharacterized protein</fullName>
    </submittedName>
</protein>
<organism evidence="2 3">
    <name type="scientific">Actinacidiphila bryophytorum</name>
    <dbReference type="NCBI Taxonomy" id="1436133"/>
    <lineage>
        <taxon>Bacteria</taxon>
        <taxon>Bacillati</taxon>
        <taxon>Actinomycetota</taxon>
        <taxon>Actinomycetes</taxon>
        <taxon>Kitasatosporales</taxon>
        <taxon>Streptomycetaceae</taxon>
        <taxon>Actinacidiphila</taxon>
    </lineage>
</organism>
<proteinExistence type="predicted"/>
<reference evidence="2" key="1">
    <citation type="submission" date="2021-06" db="EMBL/GenBank/DDBJ databases">
        <authorList>
            <person name="Arsene-Ploetze F."/>
        </authorList>
    </citation>
    <scope>NUCLEOTIDE SEQUENCE</scope>
    <source>
        <strain evidence="2">SBRY1</strain>
    </source>
</reference>
<evidence type="ECO:0000313" key="3">
    <source>
        <dbReference type="Proteomes" id="UP001153328"/>
    </source>
</evidence>
<dbReference type="EMBL" id="CAJVAX010000001">
    <property type="protein sequence ID" value="CAG7604981.1"/>
    <property type="molecule type" value="Genomic_DNA"/>
</dbReference>
<sequence length="40" mass="4471">MGALGLPRRPLQVRRQAQPPERLTRPPIRARVVTTTGNLP</sequence>
<evidence type="ECO:0000313" key="2">
    <source>
        <dbReference type="EMBL" id="CAG7604981.1"/>
    </source>
</evidence>